<dbReference type="PANTHER" id="PTHR24193:SF121">
    <property type="entry name" value="ADA2A-CONTAINING COMPLEX COMPONENT 3, ISOFORM D"/>
    <property type="match status" value="1"/>
</dbReference>
<dbReference type="EMBL" id="VSWD01000007">
    <property type="protein sequence ID" value="KAK3097697.1"/>
    <property type="molecule type" value="Genomic_DNA"/>
</dbReference>
<dbReference type="GO" id="GO:0045944">
    <property type="term" value="P:positive regulation of transcription by RNA polymerase II"/>
    <property type="evidence" value="ECO:0007669"/>
    <property type="project" value="TreeGrafter"/>
</dbReference>
<sequence>MATDLKEDDLNSLKHKIYTSARDGMAVSIFAHLWNMDKTIVSEVLNHRTEEHGQKTTPLIIAAKKGEDKVVSLLLTHFDVDIEQTGTVIIDGFTIEGATPLWCAAGSGHFSVVKILVEHSADVNHGSNSNSTPLRAACFDNRIDIVRYLVENHADITIPNKYDNTCLMISSYKGHKECVRFLLEKGADPNTTAHCGATALHFAAECGHMDVVKDLVNYGAVQKVNDHKMTPLLVASECGKCDIVKYFVSLPDCTKEEKVTAFELLGASFANDKENYDIIKAYQYLEAGMIERYNDPDNIIPKPYYPPVPAYNNHKESETLGELRAMKLSFSELHMESLAVRERILGADNPEVPHPVIFRGAVFADNADFDRCISLWMHAMDLRIKSKRTITKDILRFSQVFSQMLHLGISPSFQQIEEVIQYGLLELQNDIKVQGHCGEDHNSSAEIYQTNIHSCLYLFTLAAITSTSDRERENLLKLSYRFLRLKPELKNGYSPLHMAVDSATLVDNFHVNDVVTFPSAILTKLFIQSGANLNSQDKYGNTPLHVIARYNNPISDFDTLHQILLLLIQNDAHMDMCNMERKTPLQAATTGVAEVILRTNMKLSLKCLTAKAVKDYNLRYKGNVPVHLEEFLAFH</sequence>
<keyword evidence="3" id="KW-0833">Ubl conjugation pathway</keyword>
<evidence type="ECO:0000256" key="5">
    <source>
        <dbReference type="ARBA" id="ARBA00038500"/>
    </source>
</evidence>
<dbReference type="InterPro" id="IPR002110">
    <property type="entry name" value="Ankyrin_rpt"/>
</dbReference>
<gene>
    <name evidence="7" type="ORF">FSP39_012220</name>
</gene>
<keyword evidence="2" id="KW-0677">Repeat</keyword>
<comment type="pathway">
    <text evidence="1">Protein modification; protein ubiquitination.</text>
</comment>
<feature type="repeat" description="ANK" evidence="6">
    <location>
        <begin position="491"/>
        <end position="538"/>
    </location>
</feature>
<dbReference type="SUPFAM" id="SSF48403">
    <property type="entry name" value="Ankyrin repeat"/>
    <property type="match status" value="2"/>
</dbReference>
<comment type="caution">
    <text evidence="7">The sequence shown here is derived from an EMBL/GenBank/DDBJ whole genome shotgun (WGS) entry which is preliminary data.</text>
</comment>
<dbReference type="InterPro" id="IPR036770">
    <property type="entry name" value="Ankyrin_rpt-contain_sf"/>
</dbReference>
<evidence type="ECO:0000256" key="6">
    <source>
        <dbReference type="PROSITE-ProRule" id="PRU00023"/>
    </source>
</evidence>
<dbReference type="Proteomes" id="UP001186944">
    <property type="component" value="Unassembled WGS sequence"/>
</dbReference>
<evidence type="ECO:0000256" key="1">
    <source>
        <dbReference type="ARBA" id="ARBA00004906"/>
    </source>
</evidence>
<feature type="repeat" description="ANK" evidence="6">
    <location>
        <begin position="129"/>
        <end position="161"/>
    </location>
</feature>
<evidence type="ECO:0000313" key="7">
    <source>
        <dbReference type="EMBL" id="KAK3097697.1"/>
    </source>
</evidence>
<name>A0AA88Y4A0_PINIB</name>
<dbReference type="PRINTS" id="PR01415">
    <property type="entry name" value="ANKYRIN"/>
</dbReference>
<comment type="similarity">
    <text evidence="5">Belongs to the fem-1 family.</text>
</comment>
<dbReference type="FunFam" id="1.25.40.20:FF:000264">
    <property type="entry name" value="Fem-1 homolog B"/>
    <property type="match status" value="1"/>
</dbReference>
<dbReference type="AlphaFoldDB" id="A0AA88Y4A0"/>
<feature type="repeat" description="ANK" evidence="6">
    <location>
        <begin position="96"/>
        <end position="128"/>
    </location>
</feature>
<evidence type="ECO:0000256" key="4">
    <source>
        <dbReference type="ARBA" id="ARBA00023043"/>
    </source>
</evidence>
<reference evidence="7" key="1">
    <citation type="submission" date="2019-08" db="EMBL/GenBank/DDBJ databases">
        <title>The improved chromosome-level genome for the pearl oyster Pinctada fucata martensii using PacBio sequencing and Hi-C.</title>
        <authorList>
            <person name="Zheng Z."/>
        </authorList>
    </citation>
    <scope>NUCLEOTIDE SEQUENCE</scope>
    <source>
        <strain evidence="7">ZZ-2019</strain>
        <tissue evidence="7">Adductor muscle</tissue>
    </source>
</reference>
<dbReference type="GO" id="GO:0003006">
    <property type="term" value="P:developmental process involved in reproduction"/>
    <property type="evidence" value="ECO:0007669"/>
    <property type="project" value="UniProtKB-ARBA"/>
</dbReference>
<dbReference type="GO" id="GO:0000976">
    <property type="term" value="F:transcription cis-regulatory region binding"/>
    <property type="evidence" value="ECO:0007669"/>
    <property type="project" value="TreeGrafter"/>
</dbReference>
<feature type="repeat" description="ANK" evidence="6">
    <location>
        <begin position="195"/>
        <end position="227"/>
    </location>
</feature>
<protein>
    <submittedName>
        <fullName evidence="7">Uncharacterized protein</fullName>
    </submittedName>
</protein>
<keyword evidence="4 6" id="KW-0040">ANK repeat</keyword>
<evidence type="ECO:0000256" key="3">
    <source>
        <dbReference type="ARBA" id="ARBA00022786"/>
    </source>
</evidence>
<organism evidence="7 8">
    <name type="scientific">Pinctada imbricata</name>
    <name type="common">Atlantic pearl-oyster</name>
    <name type="synonym">Pinctada martensii</name>
    <dbReference type="NCBI Taxonomy" id="66713"/>
    <lineage>
        <taxon>Eukaryota</taxon>
        <taxon>Metazoa</taxon>
        <taxon>Spiralia</taxon>
        <taxon>Lophotrochozoa</taxon>
        <taxon>Mollusca</taxon>
        <taxon>Bivalvia</taxon>
        <taxon>Autobranchia</taxon>
        <taxon>Pteriomorphia</taxon>
        <taxon>Pterioida</taxon>
        <taxon>Pterioidea</taxon>
        <taxon>Pteriidae</taxon>
        <taxon>Pinctada</taxon>
    </lineage>
</organism>
<dbReference type="PANTHER" id="PTHR24193">
    <property type="entry name" value="ANKYRIN REPEAT PROTEIN"/>
    <property type="match status" value="1"/>
</dbReference>
<dbReference type="Gene3D" id="1.25.40.20">
    <property type="entry name" value="Ankyrin repeat-containing domain"/>
    <property type="match status" value="3"/>
</dbReference>
<accession>A0AA88Y4A0</accession>
<proteinExistence type="inferred from homology"/>
<evidence type="ECO:0000313" key="8">
    <source>
        <dbReference type="Proteomes" id="UP001186944"/>
    </source>
</evidence>
<dbReference type="GO" id="GO:0043161">
    <property type="term" value="P:proteasome-mediated ubiquitin-dependent protein catabolic process"/>
    <property type="evidence" value="ECO:0007669"/>
    <property type="project" value="UniProtKB-ARBA"/>
</dbReference>
<evidence type="ECO:0000256" key="2">
    <source>
        <dbReference type="ARBA" id="ARBA00022737"/>
    </source>
</evidence>
<keyword evidence="8" id="KW-1185">Reference proteome</keyword>
<dbReference type="InterPro" id="IPR050663">
    <property type="entry name" value="Ankyrin-SOCS_Box"/>
</dbReference>
<dbReference type="PROSITE" id="PS50088">
    <property type="entry name" value="ANK_REPEAT"/>
    <property type="match status" value="5"/>
</dbReference>
<dbReference type="PROSITE" id="PS50297">
    <property type="entry name" value="ANK_REP_REGION"/>
    <property type="match status" value="4"/>
</dbReference>
<dbReference type="Pfam" id="PF00023">
    <property type="entry name" value="Ank"/>
    <property type="match status" value="1"/>
</dbReference>
<dbReference type="SMART" id="SM00248">
    <property type="entry name" value="ANK"/>
    <property type="match status" value="8"/>
</dbReference>
<dbReference type="Pfam" id="PF12796">
    <property type="entry name" value="Ank_2"/>
    <property type="match status" value="2"/>
</dbReference>
<feature type="repeat" description="ANK" evidence="6">
    <location>
        <begin position="162"/>
        <end position="194"/>
    </location>
</feature>
<dbReference type="GO" id="GO:0005634">
    <property type="term" value="C:nucleus"/>
    <property type="evidence" value="ECO:0007669"/>
    <property type="project" value="TreeGrafter"/>
</dbReference>